<dbReference type="InParanoid" id="A0A4W3IRH6"/>
<evidence type="ECO:0000313" key="2">
    <source>
        <dbReference type="Ensembl" id="ENSCMIP00000031927.1"/>
    </source>
</evidence>
<organism evidence="2 3">
    <name type="scientific">Callorhinchus milii</name>
    <name type="common">Ghost shark</name>
    <dbReference type="NCBI Taxonomy" id="7868"/>
    <lineage>
        <taxon>Eukaryota</taxon>
        <taxon>Metazoa</taxon>
        <taxon>Chordata</taxon>
        <taxon>Craniata</taxon>
        <taxon>Vertebrata</taxon>
        <taxon>Chondrichthyes</taxon>
        <taxon>Holocephali</taxon>
        <taxon>Chimaeriformes</taxon>
        <taxon>Callorhinchidae</taxon>
        <taxon>Callorhinchus</taxon>
    </lineage>
</organism>
<protein>
    <submittedName>
        <fullName evidence="2">Uncharacterized protein</fullName>
    </submittedName>
</protein>
<dbReference type="AlphaFoldDB" id="A0A4W3IRH6"/>
<dbReference type="Ensembl" id="ENSCMIT00000032414.1">
    <property type="protein sequence ID" value="ENSCMIP00000031927.1"/>
    <property type="gene ID" value="ENSCMIG00000013658.1"/>
</dbReference>
<proteinExistence type="predicted"/>
<dbReference type="Proteomes" id="UP000314986">
    <property type="component" value="Unassembled WGS sequence"/>
</dbReference>
<sequence>LLLLLLLLLRSNKWTHRIVKQLPNCCVLHQDDFFKTADQMEDAKDGLKQWDVITPLPSRFTEAFPFDVFQPV</sequence>
<dbReference type="Gene3D" id="3.40.50.300">
    <property type="entry name" value="P-loop containing nucleotide triphosphate hydrolases"/>
    <property type="match status" value="1"/>
</dbReference>
<reference evidence="3" key="1">
    <citation type="journal article" date="2006" name="Science">
        <title>Ancient noncoding elements conserved in the human genome.</title>
        <authorList>
            <person name="Venkatesh B."/>
            <person name="Kirkness E.F."/>
            <person name="Loh Y.H."/>
            <person name="Halpern A.L."/>
            <person name="Lee A.P."/>
            <person name="Johnson J."/>
            <person name="Dandona N."/>
            <person name="Viswanathan L.D."/>
            <person name="Tay A."/>
            <person name="Venter J.C."/>
            <person name="Strausberg R.L."/>
            <person name="Brenner S."/>
        </authorList>
    </citation>
    <scope>NUCLEOTIDE SEQUENCE [LARGE SCALE GENOMIC DNA]</scope>
</reference>
<keyword evidence="3" id="KW-1185">Reference proteome</keyword>
<name>A0A4W3IRH6_CALMI</name>
<dbReference type="STRING" id="7868.ENSCMIP00000031927"/>
<dbReference type="InterPro" id="IPR027417">
    <property type="entry name" value="P-loop_NTPase"/>
</dbReference>
<reference evidence="2" key="5">
    <citation type="submission" date="2025-09" db="UniProtKB">
        <authorList>
            <consortium name="Ensembl"/>
        </authorList>
    </citation>
    <scope>IDENTIFICATION</scope>
</reference>
<evidence type="ECO:0000313" key="3">
    <source>
        <dbReference type="Proteomes" id="UP000314986"/>
    </source>
</evidence>
<keyword evidence="1" id="KW-0732">Signal</keyword>
<reference evidence="2" key="4">
    <citation type="submission" date="2025-08" db="UniProtKB">
        <authorList>
            <consortium name="Ensembl"/>
        </authorList>
    </citation>
    <scope>IDENTIFICATION</scope>
</reference>
<reference evidence="3" key="3">
    <citation type="journal article" date="2014" name="Nature">
        <title>Elephant shark genome provides unique insights into gnathostome evolution.</title>
        <authorList>
            <consortium name="International Elephant Shark Genome Sequencing Consortium"/>
            <person name="Venkatesh B."/>
            <person name="Lee A.P."/>
            <person name="Ravi V."/>
            <person name="Maurya A.K."/>
            <person name="Lian M.M."/>
            <person name="Swann J.B."/>
            <person name="Ohta Y."/>
            <person name="Flajnik M.F."/>
            <person name="Sutoh Y."/>
            <person name="Kasahara M."/>
            <person name="Hoon S."/>
            <person name="Gangu V."/>
            <person name="Roy S.W."/>
            <person name="Irimia M."/>
            <person name="Korzh V."/>
            <person name="Kondrychyn I."/>
            <person name="Lim Z.W."/>
            <person name="Tay B.H."/>
            <person name="Tohari S."/>
            <person name="Kong K.W."/>
            <person name="Ho S."/>
            <person name="Lorente-Galdos B."/>
            <person name="Quilez J."/>
            <person name="Marques-Bonet T."/>
            <person name="Raney B.J."/>
            <person name="Ingham P.W."/>
            <person name="Tay A."/>
            <person name="Hillier L.W."/>
            <person name="Minx P."/>
            <person name="Boehm T."/>
            <person name="Wilson R.K."/>
            <person name="Brenner S."/>
            <person name="Warren W.C."/>
        </authorList>
    </citation>
    <scope>NUCLEOTIDE SEQUENCE [LARGE SCALE GENOMIC DNA]</scope>
</reference>
<feature type="signal peptide" evidence="1">
    <location>
        <begin position="1"/>
        <end position="15"/>
    </location>
</feature>
<evidence type="ECO:0000256" key="1">
    <source>
        <dbReference type="SAM" id="SignalP"/>
    </source>
</evidence>
<reference evidence="3" key="2">
    <citation type="journal article" date="2007" name="PLoS Biol.">
        <title>Survey sequencing and comparative analysis of the elephant shark (Callorhinchus milii) genome.</title>
        <authorList>
            <person name="Venkatesh B."/>
            <person name="Kirkness E.F."/>
            <person name="Loh Y.H."/>
            <person name="Halpern A.L."/>
            <person name="Lee A.P."/>
            <person name="Johnson J."/>
            <person name="Dandona N."/>
            <person name="Viswanathan L.D."/>
            <person name="Tay A."/>
            <person name="Venter J.C."/>
            <person name="Strausberg R.L."/>
            <person name="Brenner S."/>
        </authorList>
    </citation>
    <scope>NUCLEOTIDE SEQUENCE [LARGE SCALE GENOMIC DNA]</scope>
</reference>
<accession>A0A4W3IRH6</accession>
<feature type="chain" id="PRO_5021201646" evidence="1">
    <location>
        <begin position="16"/>
        <end position="72"/>
    </location>
</feature>